<evidence type="ECO:0000313" key="8">
    <source>
        <dbReference type="EMBL" id="ORX98078.1"/>
    </source>
</evidence>
<proteinExistence type="inferred from homology"/>
<dbReference type="OrthoDB" id="538223at2759"/>
<dbReference type="EMBL" id="MCFA01000222">
    <property type="protein sequence ID" value="ORX98078.1"/>
    <property type="molecule type" value="Genomic_DNA"/>
</dbReference>
<dbReference type="PRINTS" id="PR00320">
    <property type="entry name" value="GPROTEINBRPT"/>
</dbReference>
<reference evidence="8 9" key="1">
    <citation type="submission" date="2016-07" db="EMBL/GenBank/DDBJ databases">
        <title>Pervasive Adenine N6-methylation of Active Genes in Fungi.</title>
        <authorList>
            <consortium name="DOE Joint Genome Institute"/>
            <person name="Mondo S.J."/>
            <person name="Dannebaum R.O."/>
            <person name="Kuo R.C."/>
            <person name="Labutti K."/>
            <person name="Haridas S."/>
            <person name="Kuo A."/>
            <person name="Salamov A."/>
            <person name="Ahrendt S.R."/>
            <person name="Lipzen A."/>
            <person name="Sullivan W."/>
            <person name="Andreopoulos W.B."/>
            <person name="Clum A."/>
            <person name="Lindquist E."/>
            <person name="Daum C."/>
            <person name="Ramamoorthy G.K."/>
            <person name="Gryganskyi A."/>
            <person name="Culley D."/>
            <person name="Magnuson J.K."/>
            <person name="James T.Y."/>
            <person name="O'Malley M.A."/>
            <person name="Stajich J.E."/>
            <person name="Spatafora J.W."/>
            <person name="Visel A."/>
            <person name="Grigoriev I.V."/>
        </authorList>
    </citation>
    <scope>NUCLEOTIDE SEQUENCE [LARGE SCALE GENOMIC DNA]</scope>
    <source>
        <strain evidence="8 9">CBS 115471</strain>
    </source>
</reference>
<dbReference type="InterPro" id="IPR020472">
    <property type="entry name" value="WD40_PAC1"/>
</dbReference>
<dbReference type="InterPro" id="IPR015943">
    <property type="entry name" value="WD40/YVTN_repeat-like_dom_sf"/>
</dbReference>
<dbReference type="InterPro" id="IPR001680">
    <property type="entry name" value="WD40_rpt"/>
</dbReference>
<dbReference type="InterPro" id="IPR019775">
    <property type="entry name" value="WD40_repeat_CS"/>
</dbReference>
<dbReference type="PANTHER" id="PTHR22847:SF637">
    <property type="entry name" value="WD REPEAT DOMAIN 5B"/>
    <property type="match status" value="1"/>
</dbReference>
<dbReference type="PROSITE" id="PS00678">
    <property type="entry name" value="WD_REPEATS_1"/>
    <property type="match status" value="5"/>
</dbReference>
<evidence type="ECO:0000256" key="4">
    <source>
        <dbReference type="ARBA" id="ARBA00039789"/>
    </source>
</evidence>
<feature type="repeat" description="WD" evidence="6">
    <location>
        <begin position="890"/>
        <end position="931"/>
    </location>
</feature>
<dbReference type="Proteomes" id="UP000193144">
    <property type="component" value="Unassembled WGS sequence"/>
</dbReference>
<feature type="repeat" description="WD" evidence="6">
    <location>
        <begin position="848"/>
        <end position="889"/>
    </location>
</feature>
<keyword evidence="2" id="KW-0677">Repeat</keyword>
<dbReference type="SMART" id="SM00320">
    <property type="entry name" value="WD40"/>
    <property type="match status" value="10"/>
</dbReference>
<dbReference type="Pfam" id="PF00400">
    <property type="entry name" value="WD40"/>
    <property type="match status" value="11"/>
</dbReference>
<dbReference type="PANTHER" id="PTHR22847">
    <property type="entry name" value="WD40 REPEAT PROTEIN"/>
    <property type="match status" value="1"/>
</dbReference>
<keyword evidence="9" id="KW-1185">Reference proteome</keyword>
<comment type="similarity">
    <text evidence="3">Belongs to the WD repeat MDV1/CAF4 family.</text>
</comment>
<accession>A0A1Y1YJF4</accession>
<feature type="repeat" description="WD" evidence="6">
    <location>
        <begin position="680"/>
        <end position="721"/>
    </location>
</feature>
<feature type="repeat" description="WD" evidence="6">
    <location>
        <begin position="932"/>
        <end position="973"/>
    </location>
</feature>
<sequence>MLSTLCFAGTATRLDATSIYRMCLQLLSRRTGKIICCCRSTRQRLEELVIKNATHCSGNQAFGKVDSLLAAGRFKNFWAQFRSNSSLRNATDSRINNATAVLRGLLYLLVTQKPSLVSHIRKKHDQAGKALFEDANAWVALSDIFTNVLQDLSLNSTSLVINALDECVADLPKLLDFIVQKSFLSSRVKWIVSSRNWPDIEERLERAGHKVKLCLKLNVESISIAVSIFIQNKVNQLVEKKKYEDKMRDAVLDHLSLHANDTFLWVALVCQTLENTPCQRTLAKLKALPPGLDFLYEQMMQQIRNLDDVEDVDLCKRILAVIAIVYQPIILQELTSLAFNDIFPSGTEDAHYEIFSRSLQVMSKTLRRDMYGLRKWGYPIERVTPPDPDPLAASRYQCIYWIDHLCDWNLSSPAKHTVDLHDGGTVDSFLRQQYLYWLEALSLCKSMSTGVVLMLKLEGRAGTLELIKLVKDARRFIMSHKLLIEETPLQAYASALLFSPTQSLIRSLFKREEPNWITIKPPMKDGWDFCLSTLEGHSGNVSSVAFSHDSAWVASGHGGSINSVAFSHDSARVASASNDNTVKIWNRHSGECLSTLEGHSELVHSVAFSHNSAWLVSASYDKTLKVWDAQDGECLHTLKGHSESINSVAFSHDSARVASASNDNTVKIWNRHSGECLSTLEGHSGGVNSVVFSHDSAWLVSASYDQTLKVWDAQDGECLHTLKGHSESINSVAFSHDSARVASASSDNTVKIWNRHSGECLSTLEGHSGGVNSVVFSHDSAQVASASWDKTVKIWDANSSECLSTREEHSNMVISVAFSYDSARLVSASSDGTVKIWNAHSCECIHTLKGHSKPVGYVAISPDSARLVSVSSDGAVKIWDARSGECLSTLEDHSGSVYCFAFSHDSARFATALNDRTVKIWDAYSGECMSTLKGHTKSVHLVAFSHDSAWVASASRDNTVKTWNAHSGECLSTLEGHSSVSNLAISPNST</sequence>
<dbReference type="GO" id="GO:0005634">
    <property type="term" value="C:nucleus"/>
    <property type="evidence" value="ECO:0007669"/>
    <property type="project" value="TreeGrafter"/>
</dbReference>
<evidence type="ECO:0000256" key="6">
    <source>
        <dbReference type="PROSITE-ProRule" id="PRU00221"/>
    </source>
</evidence>
<evidence type="ECO:0000256" key="2">
    <source>
        <dbReference type="ARBA" id="ARBA00022737"/>
    </source>
</evidence>
<dbReference type="Gene3D" id="2.130.10.10">
    <property type="entry name" value="YVTN repeat-like/Quinoprotein amine dehydrogenase"/>
    <property type="match status" value="5"/>
</dbReference>
<dbReference type="PROSITE" id="PS50294">
    <property type="entry name" value="WD_REPEATS_REGION"/>
    <property type="match status" value="10"/>
</dbReference>
<feature type="repeat" description="WD" evidence="6">
    <location>
        <begin position="722"/>
        <end position="763"/>
    </location>
</feature>
<evidence type="ECO:0000256" key="5">
    <source>
        <dbReference type="ARBA" id="ARBA00043913"/>
    </source>
</evidence>
<dbReference type="Pfam" id="PF24883">
    <property type="entry name" value="NPHP3_N"/>
    <property type="match status" value="1"/>
</dbReference>
<gene>
    <name evidence="8" type="ORF">BCR34DRAFT_628466</name>
</gene>
<feature type="repeat" description="WD" evidence="6">
    <location>
        <begin position="638"/>
        <end position="679"/>
    </location>
</feature>
<dbReference type="SUPFAM" id="SSF50978">
    <property type="entry name" value="WD40 repeat-like"/>
    <property type="match status" value="2"/>
</dbReference>
<dbReference type="PROSITE" id="PS50082">
    <property type="entry name" value="WD_REPEATS_2"/>
    <property type="match status" value="10"/>
</dbReference>
<evidence type="ECO:0000256" key="3">
    <source>
        <dbReference type="ARBA" id="ARBA00038415"/>
    </source>
</evidence>
<feature type="repeat" description="WD" evidence="6">
    <location>
        <begin position="596"/>
        <end position="637"/>
    </location>
</feature>
<evidence type="ECO:0000313" key="9">
    <source>
        <dbReference type="Proteomes" id="UP000193144"/>
    </source>
</evidence>
<feature type="repeat" description="WD" evidence="6">
    <location>
        <begin position="806"/>
        <end position="847"/>
    </location>
</feature>
<dbReference type="GO" id="GO:1990234">
    <property type="term" value="C:transferase complex"/>
    <property type="evidence" value="ECO:0007669"/>
    <property type="project" value="UniProtKB-ARBA"/>
</dbReference>
<keyword evidence="1 6" id="KW-0853">WD repeat</keyword>
<dbReference type="InterPro" id="IPR036322">
    <property type="entry name" value="WD40_repeat_dom_sf"/>
</dbReference>
<feature type="repeat" description="WD" evidence="6">
    <location>
        <begin position="554"/>
        <end position="595"/>
    </location>
</feature>
<organism evidence="8 9">
    <name type="scientific">Clohesyomyces aquaticus</name>
    <dbReference type="NCBI Taxonomy" id="1231657"/>
    <lineage>
        <taxon>Eukaryota</taxon>
        <taxon>Fungi</taxon>
        <taxon>Dikarya</taxon>
        <taxon>Ascomycota</taxon>
        <taxon>Pezizomycotina</taxon>
        <taxon>Dothideomycetes</taxon>
        <taxon>Pleosporomycetidae</taxon>
        <taxon>Pleosporales</taxon>
        <taxon>Lindgomycetaceae</taxon>
        <taxon>Clohesyomyces</taxon>
    </lineage>
</organism>
<evidence type="ECO:0000259" key="7">
    <source>
        <dbReference type="Pfam" id="PF24883"/>
    </source>
</evidence>
<dbReference type="STRING" id="1231657.A0A1Y1YJF4"/>
<dbReference type="AlphaFoldDB" id="A0A1Y1YJF4"/>
<dbReference type="InterPro" id="IPR056884">
    <property type="entry name" value="NPHP3-like_N"/>
</dbReference>
<feature type="repeat" description="WD" evidence="6">
    <location>
        <begin position="764"/>
        <end position="805"/>
    </location>
</feature>
<protein>
    <recommendedName>
        <fullName evidence="4">Mitochondrial division protein 1</fullName>
    </recommendedName>
</protein>
<dbReference type="CDD" id="cd00200">
    <property type="entry name" value="WD40"/>
    <property type="match status" value="1"/>
</dbReference>
<feature type="domain" description="Nephrocystin 3-like N-terminal" evidence="7">
    <location>
        <begin position="90"/>
        <end position="195"/>
    </location>
</feature>
<evidence type="ECO:0000256" key="1">
    <source>
        <dbReference type="ARBA" id="ARBA00022574"/>
    </source>
</evidence>
<comment type="function">
    <text evidence="5">Involved in mitochondrial fission. Acts as an adapter protein required to form mitochondrial fission complexes. Formation of these complexes is required to promote constriction and fission of the mitochondrial compartment at a late step in mitochondrial division.</text>
</comment>
<comment type="caution">
    <text evidence="8">The sequence shown here is derived from an EMBL/GenBank/DDBJ whole genome shotgun (WGS) entry which is preliminary data.</text>
</comment>
<name>A0A1Y1YJF4_9PLEO</name>